<dbReference type="Proteomes" id="UP000663887">
    <property type="component" value="Unassembled WGS sequence"/>
</dbReference>
<name>A0A815LMQ8_9BILA</name>
<feature type="non-terminal residue" evidence="2">
    <location>
        <position position="1"/>
    </location>
</feature>
<dbReference type="EMBL" id="CAJOBF010021904">
    <property type="protein sequence ID" value="CAF4389184.1"/>
    <property type="molecule type" value="Genomic_DNA"/>
</dbReference>
<evidence type="ECO:0000313" key="5">
    <source>
        <dbReference type="EMBL" id="CAF5080918.1"/>
    </source>
</evidence>
<dbReference type="Proteomes" id="UP000663842">
    <property type="component" value="Unassembled WGS sequence"/>
</dbReference>
<evidence type="ECO:0000313" key="4">
    <source>
        <dbReference type="EMBL" id="CAF4389184.1"/>
    </source>
</evidence>
<gene>
    <name evidence="5" type="ORF">BYL167_LOCUS61913</name>
    <name evidence="2" type="ORF">CJN711_LOCUS22578</name>
    <name evidence="4" type="ORF">UXM345_LOCUS37760</name>
    <name evidence="3" type="ORF">XDN619_LOCUS10436</name>
</gene>
<sequence length="61" mass="6891">TFITNNNEDVSSSSAYAPDSRHKTIRDEAEVNYLKSVAKRQKIYDNAVKEQKYVLGDLVGL</sequence>
<evidence type="ECO:0000313" key="6">
    <source>
        <dbReference type="Proteomes" id="UP000663855"/>
    </source>
</evidence>
<evidence type="ECO:0000313" key="3">
    <source>
        <dbReference type="EMBL" id="CAF2060152.1"/>
    </source>
</evidence>
<dbReference type="Proteomes" id="UP000681967">
    <property type="component" value="Unassembled WGS sequence"/>
</dbReference>
<feature type="compositionally biased region" description="Polar residues" evidence="1">
    <location>
        <begin position="1"/>
        <end position="15"/>
    </location>
</feature>
<organism evidence="2 6">
    <name type="scientific">Rotaria magnacalcarata</name>
    <dbReference type="NCBI Taxonomy" id="392030"/>
    <lineage>
        <taxon>Eukaryota</taxon>
        <taxon>Metazoa</taxon>
        <taxon>Spiralia</taxon>
        <taxon>Gnathifera</taxon>
        <taxon>Rotifera</taxon>
        <taxon>Eurotatoria</taxon>
        <taxon>Bdelloidea</taxon>
        <taxon>Philodinida</taxon>
        <taxon>Philodinidae</taxon>
        <taxon>Rotaria</taxon>
    </lineage>
</organism>
<reference evidence="2" key="1">
    <citation type="submission" date="2021-02" db="EMBL/GenBank/DDBJ databases">
        <authorList>
            <person name="Nowell W R."/>
        </authorList>
    </citation>
    <scope>NUCLEOTIDE SEQUENCE</scope>
</reference>
<dbReference type="AlphaFoldDB" id="A0A815LMQ8"/>
<dbReference type="EMBL" id="CAJNOV010010580">
    <property type="protein sequence ID" value="CAF1412475.1"/>
    <property type="molecule type" value="Genomic_DNA"/>
</dbReference>
<proteinExistence type="predicted"/>
<evidence type="ECO:0000313" key="2">
    <source>
        <dbReference type="EMBL" id="CAF1412475.1"/>
    </source>
</evidence>
<comment type="caution">
    <text evidence="2">The sequence shown here is derived from an EMBL/GenBank/DDBJ whole genome shotgun (WGS) entry which is preliminary data.</text>
</comment>
<protein>
    <submittedName>
        <fullName evidence="2">Uncharacterized protein</fullName>
    </submittedName>
</protein>
<feature type="region of interest" description="Disordered" evidence="1">
    <location>
        <begin position="1"/>
        <end position="21"/>
    </location>
</feature>
<dbReference type="EMBL" id="CAJOBH010233555">
    <property type="protein sequence ID" value="CAF5080918.1"/>
    <property type="molecule type" value="Genomic_DNA"/>
</dbReference>
<accession>A0A815LMQ8</accession>
<evidence type="ECO:0000256" key="1">
    <source>
        <dbReference type="SAM" id="MobiDB-lite"/>
    </source>
</evidence>
<dbReference type="Proteomes" id="UP000663855">
    <property type="component" value="Unassembled WGS sequence"/>
</dbReference>
<dbReference type="EMBL" id="CAJNRG010003757">
    <property type="protein sequence ID" value="CAF2060152.1"/>
    <property type="molecule type" value="Genomic_DNA"/>
</dbReference>